<evidence type="ECO:0000313" key="2">
    <source>
        <dbReference type="EMBL" id="KAK5577164.1"/>
    </source>
</evidence>
<dbReference type="Proteomes" id="UP001344447">
    <property type="component" value="Unassembled WGS sequence"/>
</dbReference>
<name>A0AAN7TQ11_9MYCE</name>
<dbReference type="Gene3D" id="3.30.70.3490">
    <property type="match status" value="1"/>
</dbReference>
<dbReference type="GO" id="GO:0016020">
    <property type="term" value="C:membrane"/>
    <property type="evidence" value="ECO:0007669"/>
    <property type="project" value="TreeGrafter"/>
</dbReference>
<dbReference type="GO" id="GO:0032934">
    <property type="term" value="F:sterol binding"/>
    <property type="evidence" value="ECO:0007669"/>
    <property type="project" value="TreeGrafter"/>
</dbReference>
<comment type="similarity">
    <text evidence="1">Belongs to the OSBP family.</text>
</comment>
<organism evidence="2 3">
    <name type="scientific">Dictyostelium firmibasis</name>
    <dbReference type="NCBI Taxonomy" id="79012"/>
    <lineage>
        <taxon>Eukaryota</taxon>
        <taxon>Amoebozoa</taxon>
        <taxon>Evosea</taxon>
        <taxon>Eumycetozoa</taxon>
        <taxon>Dictyostelia</taxon>
        <taxon>Dictyosteliales</taxon>
        <taxon>Dictyosteliaceae</taxon>
        <taxon>Dictyostelium</taxon>
    </lineage>
</organism>
<dbReference type="Pfam" id="PF01237">
    <property type="entry name" value="Oxysterol_BP"/>
    <property type="match status" value="1"/>
</dbReference>
<dbReference type="FunFam" id="2.40.160.120:FF:000011">
    <property type="entry name" value="Oxysterol-binding protein-related protein 4C"/>
    <property type="match status" value="1"/>
</dbReference>
<comment type="caution">
    <text evidence="2">The sequence shown here is derived from an EMBL/GenBank/DDBJ whole genome shotgun (WGS) entry which is preliminary data.</text>
</comment>
<reference evidence="2 3" key="1">
    <citation type="submission" date="2023-11" db="EMBL/GenBank/DDBJ databases">
        <title>Dfirmibasis_genome.</title>
        <authorList>
            <person name="Edelbroek B."/>
            <person name="Kjellin J."/>
            <person name="Jerlstrom-Hultqvist J."/>
            <person name="Soderbom F."/>
        </authorList>
    </citation>
    <scope>NUCLEOTIDE SEQUENCE [LARGE SCALE GENOMIC DNA]</scope>
    <source>
        <strain evidence="2 3">TNS-C-14</strain>
    </source>
</reference>
<dbReference type="AlphaFoldDB" id="A0AAN7TQ11"/>
<dbReference type="EMBL" id="JAVFKY010000004">
    <property type="protein sequence ID" value="KAK5577164.1"/>
    <property type="molecule type" value="Genomic_DNA"/>
</dbReference>
<dbReference type="InterPro" id="IPR000648">
    <property type="entry name" value="Oxysterol-bd"/>
</dbReference>
<dbReference type="PANTHER" id="PTHR10972">
    <property type="entry name" value="OXYSTEROL-BINDING PROTEIN-RELATED"/>
    <property type="match status" value="1"/>
</dbReference>
<dbReference type="GO" id="GO:0005829">
    <property type="term" value="C:cytosol"/>
    <property type="evidence" value="ECO:0007669"/>
    <property type="project" value="TreeGrafter"/>
</dbReference>
<evidence type="ECO:0000313" key="3">
    <source>
        <dbReference type="Proteomes" id="UP001344447"/>
    </source>
</evidence>
<proteinExistence type="inferred from homology"/>
<evidence type="ECO:0000256" key="1">
    <source>
        <dbReference type="ARBA" id="ARBA00008842"/>
    </source>
</evidence>
<dbReference type="PANTHER" id="PTHR10972:SF78">
    <property type="entry name" value="OXYSTEROL-BINDING PROTEIN 1-RELATED"/>
    <property type="match status" value="1"/>
</dbReference>
<protein>
    <submittedName>
        <fullName evidence="2">Uncharacterized protein</fullName>
    </submittedName>
</protein>
<dbReference type="Gene3D" id="2.40.160.120">
    <property type="match status" value="1"/>
</dbReference>
<gene>
    <name evidence="2" type="ORF">RB653_002102</name>
</gene>
<dbReference type="InterPro" id="IPR037239">
    <property type="entry name" value="OSBP_sf"/>
</dbReference>
<dbReference type="SUPFAM" id="SSF144000">
    <property type="entry name" value="Oxysterol-binding protein-like"/>
    <property type="match status" value="1"/>
</dbReference>
<keyword evidence="3" id="KW-1185">Reference proteome</keyword>
<accession>A0AAN7TQ11</accession>
<sequence length="355" mass="41460">MENKVIEKEENKGFAKSILGTVKNIKIGYGVDVYQMSTPASLIAPFSSLTYISDSFAKNFELLLKVNSIENELDRLLQVFKYITTIFVINNNASGKPIVPIVGETQRFYFSNRDEDGNEYNGFHCAEQVQNSPFPLSLSSTINEAEGVELVYNYAPKVLFMGTYFKINIDEAETYAKFNKIDETYNIVLPTLYTRIFRGFSEYAGKLKIEPTKSNYYLEANFQSKPLLGGKYNYYEAFVCKKDTNEKIYKIYGQWDKEQEILDFQTYKTEFFFKRPQHFYEKQMPTQLLPTDSSFVWKGLIEAHNSGNNKLKLKEKNKVDEEQKMLEIQRKNDNTDFKPVFFIKNQENNKWELNK</sequence>